<accession>A0A0A9C1S5</accession>
<proteinExistence type="predicted"/>
<reference evidence="1" key="1">
    <citation type="submission" date="2014-09" db="EMBL/GenBank/DDBJ databases">
        <authorList>
            <person name="Magalhaes I.L.F."/>
            <person name="Oliveira U."/>
            <person name="Santos F.R."/>
            <person name="Vidigal T.H.D.A."/>
            <person name="Brescovit A.D."/>
            <person name="Santos A.J."/>
        </authorList>
    </citation>
    <scope>NUCLEOTIDE SEQUENCE</scope>
    <source>
        <tissue evidence="1">Shoot tissue taken approximately 20 cm above the soil surface</tissue>
    </source>
</reference>
<organism evidence="1">
    <name type="scientific">Arundo donax</name>
    <name type="common">Giant reed</name>
    <name type="synonym">Donax arundinaceus</name>
    <dbReference type="NCBI Taxonomy" id="35708"/>
    <lineage>
        <taxon>Eukaryota</taxon>
        <taxon>Viridiplantae</taxon>
        <taxon>Streptophyta</taxon>
        <taxon>Embryophyta</taxon>
        <taxon>Tracheophyta</taxon>
        <taxon>Spermatophyta</taxon>
        <taxon>Magnoliopsida</taxon>
        <taxon>Liliopsida</taxon>
        <taxon>Poales</taxon>
        <taxon>Poaceae</taxon>
        <taxon>PACMAD clade</taxon>
        <taxon>Arundinoideae</taxon>
        <taxon>Arundineae</taxon>
        <taxon>Arundo</taxon>
    </lineage>
</organism>
<sequence>MNLHHSSLRGDLRFENRNAIGRFRS</sequence>
<protein>
    <submittedName>
        <fullName evidence="1">Uncharacterized protein</fullName>
    </submittedName>
</protein>
<dbReference type="EMBL" id="GBRH01228384">
    <property type="protein sequence ID" value="JAD69511.1"/>
    <property type="molecule type" value="Transcribed_RNA"/>
</dbReference>
<evidence type="ECO:0000313" key="1">
    <source>
        <dbReference type="EMBL" id="JAD69511.1"/>
    </source>
</evidence>
<reference evidence="1" key="2">
    <citation type="journal article" date="2015" name="Data Brief">
        <title>Shoot transcriptome of the giant reed, Arundo donax.</title>
        <authorList>
            <person name="Barrero R.A."/>
            <person name="Guerrero F.D."/>
            <person name="Moolhuijzen P."/>
            <person name="Goolsby J.A."/>
            <person name="Tidwell J."/>
            <person name="Bellgard S.E."/>
            <person name="Bellgard M.I."/>
        </authorList>
    </citation>
    <scope>NUCLEOTIDE SEQUENCE</scope>
    <source>
        <tissue evidence="1">Shoot tissue taken approximately 20 cm above the soil surface</tissue>
    </source>
</reference>
<name>A0A0A9C1S5_ARUDO</name>
<dbReference type="AlphaFoldDB" id="A0A0A9C1S5"/>